<protein>
    <recommendedName>
        <fullName evidence="3">Tr-type G domain-containing protein</fullName>
    </recommendedName>
</protein>
<dbReference type="GO" id="GO:0032790">
    <property type="term" value="P:ribosome disassembly"/>
    <property type="evidence" value="ECO:0007669"/>
    <property type="project" value="TreeGrafter"/>
</dbReference>
<dbReference type="PANTHER" id="PTHR43261:SF6">
    <property type="entry name" value="ELONGATION FACTOR G-LIKE PROTEIN"/>
    <property type="match status" value="1"/>
</dbReference>
<evidence type="ECO:0000256" key="2">
    <source>
        <dbReference type="ARBA" id="ARBA00023134"/>
    </source>
</evidence>
<feature type="non-terminal residue" evidence="4">
    <location>
        <position position="52"/>
    </location>
</feature>
<name>X1IQ69_9ZZZZ</name>
<reference evidence="4" key="1">
    <citation type="journal article" date="2014" name="Front. Microbiol.">
        <title>High frequency of phylogenetically diverse reductive dehalogenase-homologous genes in deep subseafloor sedimentary metagenomes.</title>
        <authorList>
            <person name="Kawai M."/>
            <person name="Futagami T."/>
            <person name="Toyoda A."/>
            <person name="Takaki Y."/>
            <person name="Nishi S."/>
            <person name="Hori S."/>
            <person name="Arai W."/>
            <person name="Tsubouchi T."/>
            <person name="Morono Y."/>
            <person name="Uchiyama I."/>
            <person name="Ito T."/>
            <person name="Fujiyama A."/>
            <person name="Inagaki F."/>
            <person name="Takami H."/>
        </authorList>
    </citation>
    <scope>NUCLEOTIDE SEQUENCE</scope>
    <source>
        <strain evidence="4">Expedition CK06-06</strain>
    </source>
</reference>
<gene>
    <name evidence="4" type="ORF">S03H2_43177</name>
</gene>
<evidence type="ECO:0000259" key="3">
    <source>
        <dbReference type="Pfam" id="PF00009"/>
    </source>
</evidence>
<dbReference type="GO" id="GO:0003924">
    <property type="term" value="F:GTPase activity"/>
    <property type="evidence" value="ECO:0007669"/>
    <property type="project" value="InterPro"/>
</dbReference>
<keyword evidence="2" id="KW-0342">GTP-binding</keyword>
<dbReference type="AlphaFoldDB" id="X1IQ69"/>
<comment type="caution">
    <text evidence="4">The sequence shown here is derived from an EMBL/GenBank/DDBJ whole genome shotgun (WGS) entry which is preliminary data.</text>
</comment>
<evidence type="ECO:0000313" key="4">
    <source>
        <dbReference type="EMBL" id="GAH68264.1"/>
    </source>
</evidence>
<evidence type="ECO:0000256" key="1">
    <source>
        <dbReference type="ARBA" id="ARBA00022741"/>
    </source>
</evidence>
<dbReference type="GO" id="GO:0005525">
    <property type="term" value="F:GTP binding"/>
    <property type="evidence" value="ECO:0007669"/>
    <property type="project" value="UniProtKB-KW"/>
</dbReference>
<dbReference type="Gene3D" id="3.40.50.300">
    <property type="entry name" value="P-loop containing nucleotide triphosphate hydrolases"/>
    <property type="match status" value="1"/>
</dbReference>
<dbReference type="EMBL" id="BARU01026910">
    <property type="protein sequence ID" value="GAH68264.1"/>
    <property type="molecule type" value="Genomic_DNA"/>
</dbReference>
<keyword evidence="1" id="KW-0547">Nucleotide-binding</keyword>
<dbReference type="InterPro" id="IPR027417">
    <property type="entry name" value="P-loop_NTPase"/>
</dbReference>
<feature type="domain" description="Tr-type G" evidence="3">
    <location>
        <begin position="8"/>
        <end position="50"/>
    </location>
</feature>
<dbReference type="PANTHER" id="PTHR43261">
    <property type="entry name" value="TRANSLATION ELONGATION FACTOR G-RELATED"/>
    <property type="match status" value="1"/>
</dbReference>
<organism evidence="4">
    <name type="scientific">marine sediment metagenome</name>
    <dbReference type="NCBI Taxonomy" id="412755"/>
    <lineage>
        <taxon>unclassified sequences</taxon>
        <taxon>metagenomes</taxon>
        <taxon>ecological metagenomes</taxon>
    </lineage>
</organism>
<dbReference type="Pfam" id="PF00009">
    <property type="entry name" value="GTP_EFTU"/>
    <property type="match status" value="1"/>
</dbReference>
<dbReference type="SUPFAM" id="SSF52540">
    <property type="entry name" value="P-loop containing nucleoside triphosphate hydrolases"/>
    <property type="match status" value="1"/>
</dbReference>
<proteinExistence type="predicted"/>
<accession>X1IQ69</accession>
<dbReference type="InterPro" id="IPR000795">
    <property type="entry name" value="T_Tr_GTP-bd_dom"/>
</dbReference>
<sequence length="52" mass="5750">MKTYQTDQIRNITLLGNTGSGKTTLAEAMLFEGGIIDRKGQVEKKNTVSDYN</sequence>